<evidence type="ECO:0000313" key="2">
    <source>
        <dbReference type="Proteomes" id="UP000215002"/>
    </source>
</evidence>
<protein>
    <submittedName>
        <fullName evidence="1">Uncharacterized protein</fullName>
    </submittedName>
</protein>
<dbReference type="EMBL" id="CP022743">
    <property type="protein sequence ID" value="ASU34711.1"/>
    <property type="molecule type" value="Genomic_DNA"/>
</dbReference>
<accession>A0A223NYS1</accession>
<dbReference type="Proteomes" id="UP000215002">
    <property type="component" value="Chromosome"/>
</dbReference>
<name>A0A223NYS1_9SPHI</name>
<sequence length="41" mass="4848">MAYSYGIKSKFNNNWLCNKMVRIIDSKQVINNEQEIILSKI</sequence>
<reference evidence="1 2" key="1">
    <citation type="submission" date="2017-08" db="EMBL/GenBank/DDBJ databases">
        <title>Complete genome sequence of Mucilaginibacter sp. strain BJC16-A31.</title>
        <authorList>
            <consortium name="Henan University of Science and Technology"/>
            <person name="You X."/>
        </authorList>
    </citation>
    <scope>NUCLEOTIDE SEQUENCE [LARGE SCALE GENOMIC DNA]</scope>
    <source>
        <strain evidence="1 2">BJC16-A31</strain>
    </source>
</reference>
<dbReference type="AlphaFoldDB" id="A0A223NYS1"/>
<dbReference type="KEGG" id="muc:MuYL_2824"/>
<proteinExistence type="predicted"/>
<keyword evidence="2" id="KW-1185">Reference proteome</keyword>
<gene>
    <name evidence="1" type="ORF">MuYL_2824</name>
</gene>
<organism evidence="1 2">
    <name type="scientific">Mucilaginibacter xinganensis</name>
    <dbReference type="NCBI Taxonomy" id="1234841"/>
    <lineage>
        <taxon>Bacteria</taxon>
        <taxon>Pseudomonadati</taxon>
        <taxon>Bacteroidota</taxon>
        <taxon>Sphingobacteriia</taxon>
        <taxon>Sphingobacteriales</taxon>
        <taxon>Sphingobacteriaceae</taxon>
        <taxon>Mucilaginibacter</taxon>
    </lineage>
</organism>
<evidence type="ECO:0000313" key="1">
    <source>
        <dbReference type="EMBL" id="ASU34711.1"/>
    </source>
</evidence>